<organism evidence="1 2">
    <name type="scientific">Clostridium collagenovorans DSM 3089</name>
    <dbReference type="NCBI Taxonomy" id="1121306"/>
    <lineage>
        <taxon>Bacteria</taxon>
        <taxon>Bacillati</taxon>
        <taxon>Bacillota</taxon>
        <taxon>Clostridia</taxon>
        <taxon>Eubacteriales</taxon>
        <taxon>Clostridiaceae</taxon>
        <taxon>Clostridium</taxon>
    </lineage>
</organism>
<sequence length="51" mass="5486">MKKTTKKALILGALSGALLYIAKKTKDEGTISFDKSEENADGFITVPQAQD</sequence>
<dbReference type="RefSeq" id="WP_178138968.1">
    <property type="nucleotide sequence ID" value="NZ_FQXP01000006.1"/>
</dbReference>
<dbReference type="AlphaFoldDB" id="A0A1M5WYC1"/>
<proteinExistence type="predicted"/>
<dbReference type="EMBL" id="FQXP01000006">
    <property type="protein sequence ID" value="SHH92609.1"/>
    <property type="molecule type" value="Genomic_DNA"/>
</dbReference>
<evidence type="ECO:0000313" key="2">
    <source>
        <dbReference type="Proteomes" id="UP000184526"/>
    </source>
</evidence>
<reference evidence="1 2" key="1">
    <citation type="submission" date="2016-11" db="EMBL/GenBank/DDBJ databases">
        <authorList>
            <person name="Jaros S."/>
            <person name="Januszkiewicz K."/>
            <person name="Wedrychowicz H."/>
        </authorList>
    </citation>
    <scope>NUCLEOTIDE SEQUENCE [LARGE SCALE GENOMIC DNA]</scope>
    <source>
        <strain evidence="1 2">DSM 3089</strain>
    </source>
</reference>
<gene>
    <name evidence="1" type="ORF">SAMN02745196_01960</name>
</gene>
<evidence type="ECO:0000313" key="1">
    <source>
        <dbReference type="EMBL" id="SHH92609.1"/>
    </source>
</evidence>
<keyword evidence="2" id="KW-1185">Reference proteome</keyword>
<accession>A0A1M5WYC1</accession>
<protein>
    <submittedName>
        <fullName evidence="1">Uncharacterized protein</fullName>
    </submittedName>
</protein>
<dbReference type="Proteomes" id="UP000184526">
    <property type="component" value="Unassembled WGS sequence"/>
</dbReference>
<name>A0A1M5WYC1_9CLOT</name>